<feature type="domain" description="DUF6594" evidence="2">
    <location>
        <begin position="97"/>
        <end position="360"/>
    </location>
</feature>
<feature type="transmembrane region" description="Helical" evidence="1">
    <location>
        <begin position="348"/>
        <end position="367"/>
    </location>
</feature>
<proteinExistence type="predicted"/>
<gene>
    <name evidence="3" type="ORF">LCER1_G001103</name>
</gene>
<dbReference type="Proteomes" id="UP000481288">
    <property type="component" value="Unassembled WGS sequence"/>
</dbReference>
<comment type="caution">
    <text evidence="3">The sequence shown here is derived from an EMBL/GenBank/DDBJ whole genome shotgun (WGS) entry which is preliminary data.</text>
</comment>
<keyword evidence="1" id="KW-0472">Membrane</keyword>
<dbReference type="Pfam" id="PF20237">
    <property type="entry name" value="DUF6594"/>
    <property type="match status" value="1"/>
</dbReference>
<feature type="transmembrane region" description="Helical" evidence="1">
    <location>
        <begin position="285"/>
        <end position="307"/>
    </location>
</feature>
<reference evidence="3 4" key="1">
    <citation type="submission" date="2018-05" db="EMBL/GenBank/DDBJ databases">
        <title>Whole genome sequencing for identification of molecular markers to develop diagnostic detection tools for the regulated plant pathogen Lachnellula willkommii.</title>
        <authorList>
            <person name="Giroux E."/>
            <person name="Bilodeau G."/>
        </authorList>
    </citation>
    <scope>NUCLEOTIDE SEQUENCE [LARGE SCALE GENOMIC DNA]</scope>
    <source>
        <strain evidence="3 4">CBS 625.97</strain>
    </source>
</reference>
<dbReference type="OrthoDB" id="3533814at2759"/>
<evidence type="ECO:0000313" key="4">
    <source>
        <dbReference type="Proteomes" id="UP000481288"/>
    </source>
</evidence>
<accession>A0A7D8YVU4</accession>
<organism evidence="3 4">
    <name type="scientific">Lachnellula cervina</name>
    <dbReference type="NCBI Taxonomy" id="1316786"/>
    <lineage>
        <taxon>Eukaryota</taxon>
        <taxon>Fungi</taxon>
        <taxon>Dikarya</taxon>
        <taxon>Ascomycota</taxon>
        <taxon>Pezizomycotina</taxon>
        <taxon>Leotiomycetes</taxon>
        <taxon>Helotiales</taxon>
        <taxon>Lachnaceae</taxon>
        <taxon>Lachnellula</taxon>
    </lineage>
</organism>
<sequence>MQGNGDSSMEKGEVRLDHAEKQMIVMIPTTDGCNSSSTANGATDVVGNTENGEKISFQKSIGRSFVRLANLSVFRKLDPVSPGRSTVRSLDNCPEGYPRLAALLDSDENFLLYRRFGYLQARLLLHKQDQLRELEVELNDWDKIDDARAPMWLRSREMDDVKNKDRKKVLERIEKMFLEYSQLLTTAHDLASFNRPPARDYWSIRKYFDEQAPIVDEESYIYHKEDIVALKPGREHSWLDTFVEKILHRMNCRVVRYILTSPELRAKTNPESSGVVLYHRERIEIIVSLVITIIIVAILITPIYILFYLTVGAQNNHSIAIIISVLLIFTLLFSGVLSLFTRAKRHEILAAAAAYCAVLVVFIGNVGKLNT</sequence>
<protein>
    <recommendedName>
        <fullName evidence="2">DUF6594 domain-containing protein</fullName>
    </recommendedName>
</protein>
<feature type="transmembrane region" description="Helical" evidence="1">
    <location>
        <begin position="319"/>
        <end position="341"/>
    </location>
</feature>
<keyword evidence="4" id="KW-1185">Reference proteome</keyword>
<dbReference type="InterPro" id="IPR046529">
    <property type="entry name" value="DUF6594"/>
</dbReference>
<evidence type="ECO:0000259" key="2">
    <source>
        <dbReference type="Pfam" id="PF20237"/>
    </source>
</evidence>
<evidence type="ECO:0000256" key="1">
    <source>
        <dbReference type="SAM" id="Phobius"/>
    </source>
</evidence>
<keyword evidence="1" id="KW-0812">Transmembrane</keyword>
<dbReference type="EMBL" id="QGMG01000005">
    <property type="protein sequence ID" value="TVY59372.1"/>
    <property type="molecule type" value="Genomic_DNA"/>
</dbReference>
<name>A0A7D8YVU4_9HELO</name>
<dbReference type="AlphaFoldDB" id="A0A7D8YVU4"/>
<evidence type="ECO:0000313" key="3">
    <source>
        <dbReference type="EMBL" id="TVY59372.1"/>
    </source>
</evidence>
<keyword evidence="1" id="KW-1133">Transmembrane helix</keyword>
<dbReference type="PANTHER" id="PTHR34502:SF3">
    <property type="entry name" value="DUF6594 DOMAIN-CONTAINING PROTEIN"/>
    <property type="match status" value="1"/>
</dbReference>
<dbReference type="PANTHER" id="PTHR34502">
    <property type="entry name" value="DUF6594 DOMAIN-CONTAINING PROTEIN-RELATED"/>
    <property type="match status" value="1"/>
</dbReference>